<reference evidence="1 2" key="1">
    <citation type="submission" date="2018-01" db="EMBL/GenBank/DDBJ databases">
        <title>The complete genome sequence of Chromatium okenii LaCa, a purple sulfur bacterium with a turbulent life.</title>
        <authorList>
            <person name="Luedin S.M."/>
            <person name="Liechti N."/>
            <person name="Storelli N."/>
            <person name="Danza F."/>
            <person name="Wittwer M."/>
            <person name="Pothier J.F."/>
            <person name="Tonolla M.A."/>
        </authorList>
    </citation>
    <scope>NUCLEOTIDE SEQUENCE [LARGE SCALE GENOMIC DNA]</scope>
    <source>
        <strain evidence="1 2">LaCa</strain>
    </source>
</reference>
<organism evidence="1 2">
    <name type="scientific">Chromatium okenii</name>
    <dbReference type="NCBI Taxonomy" id="61644"/>
    <lineage>
        <taxon>Bacteria</taxon>
        <taxon>Pseudomonadati</taxon>
        <taxon>Pseudomonadota</taxon>
        <taxon>Gammaproteobacteria</taxon>
        <taxon>Chromatiales</taxon>
        <taxon>Chromatiaceae</taxon>
        <taxon>Chromatium</taxon>
    </lineage>
</organism>
<accession>A0A2S7XR38</accession>
<dbReference type="Proteomes" id="UP000239936">
    <property type="component" value="Unassembled WGS sequence"/>
</dbReference>
<keyword evidence="2" id="KW-1185">Reference proteome</keyword>
<dbReference type="PANTHER" id="PTHR35812:SF1">
    <property type="entry name" value="LIPOPROTEIN"/>
    <property type="match status" value="1"/>
</dbReference>
<proteinExistence type="predicted"/>
<dbReference type="EMBL" id="PPGH01000035">
    <property type="protein sequence ID" value="PQJ96214.1"/>
    <property type="molecule type" value="Genomic_DNA"/>
</dbReference>
<dbReference type="AlphaFoldDB" id="A0A2S7XR38"/>
<evidence type="ECO:0000313" key="1">
    <source>
        <dbReference type="EMBL" id="PQJ96214.1"/>
    </source>
</evidence>
<comment type="caution">
    <text evidence="1">The sequence shown here is derived from an EMBL/GenBank/DDBJ whole genome shotgun (WGS) entry which is preliminary data.</text>
</comment>
<protein>
    <submittedName>
        <fullName evidence="1">Uncharacterized protein</fullName>
    </submittedName>
</protein>
<dbReference type="RefSeq" id="WP_105073846.1">
    <property type="nucleotide sequence ID" value="NZ_PPGH01000035.1"/>
</dbReference>
<sequence>MFGIVDHSIAYPGPAIDTNYFPGTPSSWFWSGSPNATARTARGRVFRQWLRLRRRSGQRQPRSPCPRRQSFDTFVDNADGTVTQSNTGLMWAKCSEGQSGTNCTGDAKTMNWSAALTAANNSNLGWL</sequence>
<dbReference type="PANTHER" id="PTHR35812">
    <property type="entry name" value="LIPOPROTEIN"/>
    <property type="match status" value="1"/>
</dbReference>
<name>A0A2S7XR38_9GAMM</name>
<gene>
    <name evidence="1" type="ORF">CXB77_10520</name>
</gene>
<dbReference type="OrthoDB" id="9800341at2"/>
<evidence type="ECO:0000313" key="2">
    <source>
        <dbReference type="Proteomes" id="UP000239936"/>
    </source>
</evidence>